<evidence type="ECO:0000313" key="2">
    <source>
        <dbReference type="Proteomes" id="UP000274556"/>
    </source>
</evidence>
<sequence length="382" mass="43484">MSEYQYFEFQAIDHPLTREQMAELRRWSSRAEITATRFVNEYQWGNFKGNPNRWMEDYFDAFMHVANWGTHWLMLRVPATLLSPDDVSDYRTEDGLEVWRTRDQTILSFRSETEDAEWEGGDGWLSSLITLRASLMRGDHRSLYLGWLAAAWSTDLAEDTPEPAVPPGLSTLDAPHRSLAEFLRIPSELIAVAAERSVALPTQLPERAAIAGWVEALPVVEKDALLTELLLSEAMHPLLALRQRADRELNAVTATIGVGKQRTAGELVQCTRALIREHEARRAAERAAEKTRQASDAAARRKCYLATLRGREEELWQNIDRLIDTRQAAGYKQAVDLLNDLRELADTTGAAEIFGARLRRLRDLHSRKPALIRRLDEARLVD</sequence>
<dbReference type="OrthoDB" id="9066681at2"/>
<name>A0A495VDS7_9GAMM</name>
<keyword evidence="2" id="KW-1185">Reference proteome</keyword>
<gene>
    <name evidence="1" type="ORF">BDD21_5147</name>
</gene>
<organism evidence="1 2">
    <name type="scientific">Thiocapsa rosea</name>
    <dbReference type="NCBI Taxonomy" id="69360"/>
    <lineage>
        <taxon>Bacteria</taxon>
        <taxon>Pseudomonadati</taxon>
        <taxon>Pseudomonadota</taxon>
        <taxon>Gammaproteobacteria</taxon>
        <taxon>Chromatiales</taxon>
        <taxon>Chromatiaceae</taxon>
        <taxon>Thiocapsa</taxon>
    </lineage>
</organism>
<dbReference type="Proteomes" id="UP000274556">
    <property type="component" value="Unassembled WGS sequence"/>
</dbReference>
<evidence type="ECO:0000313" key="1">
    <source>
        <dbReference type="EMBL" id="RKT47551.1"/>
    </source>
</evidence>
<proteinExistence type="predicted"/>
<reference evidence="1 2" key="1">
    <citation type="submission" date="2018-10" db="EMBL/GenBank/DDBJ databases">
        <title>Genomic Encyclopedia of Archaeal and Bacterial Type Strains, Phase II (KMG-II): from individual species to whole genera.</title>
        <authorList>
            <person name="Goeker M."/>
        </authorList>
    </citation>
    <scope>NUCLEOTIDE SEQUENCE [LARGE SCALE GENOMIC DNA]</scope>
    <source>
        <strain evidence="1 2">DSM 235</strain>
    </source>
</reference>
<dbReference type="RefSeq" id="WP_120799499.1">
    <property type="nucleotide sequence ID" value="NZ_RBXL01000001.1"/>
</dbReference>
<comment type="caution">
    <text evidence="1">The sequence shown here is derived from an EMBL/GenBank/DDBJ whole genome shotgun (WGS) entry which is preliminary data.</text>
</comment>
<protein>
    <submittedName>
        <fullName evidence="1">Uncharacterized protein</fullName>
    </submittedName>
</protein>
<dbReference type="AlphaFoldDB" id="A0A495VDS7"/>
<accession>A0A495VDS7</accession>
<dbReference type="EMBL" id="RBXL01000001">
    <property type="protein sequence ID" value="RKT47551.1"/>
    <property type="molecule type" value="Genomic_DNA"/>
</dbReference>